<keyword evidence="10 12" id="KW-0472">Membrane</keyword>
<organism evidence="14">
    <name type="scientific">Caldithrix abyssi</name>
    <dbReference type="NCBI Taxonomy" id="187145"/>
    <lineage>
        <taxon>Bacteria</taxon>
        <taxon>Pseudomonadati</taxon>
        <taxon>Calditrichota</taxon>
        <taxon>Calditrichia</taxon>
        <taxon>Calditrichales</taxon>
        <taxon>Calditrichaceae</taxon>
        <taxon>Caldithrix</taxon>
    </lineage>
</organism>
<dbReference type="Pfam" id="PF17203">
    <property type="entry name" value="sCache_3_2"/>
    <property type="match status" value="1"/>
</dbReference>
<keyword evidence="6" id="KW-0808">Transferase</keyword>
<feature type="transmembrane region" description="Helical" evidence="12">
    <location>
        <begin position="12"/>
        <end position="30"/>
    </location>
</feature>
<dbReference type="PANTHER" id="PTHR45528:SF10">
    <property type="entry name" value="METHYL-ACCEPTING CHEMOTAXIS PROTEIN"/>
    <property type="match status" value="1"/>
</dbReference>
<keyword evidence="7 12" id="KW-0812">Transmembrane</keyword>
<proteinExistence type="predicted"/>
<evidence type="ECO:0000256" key="9">
    <source>
        <dbReference type="ARBA" id="ARBA00022989"/>
    </source>
</evidence>
<evidence type="ECO:0000256" key="2">
    <source>
        <dbReference type="ARBA" id="ARBA00004651"/>
    </source>
</evidence>
<name>A0A7V5H4C1_CALAY</name>
<keyword evidence="8" id="KW-0418">Kinase</keyword>
<dbReference type="InterPro" id="IPR033463">
    <property type="entry name" value="sCache_3"/>
</dbReference>
<reference evidence="14" key="1">
    <citation type="journal article" date="2020" name="mSystems">
        <title>Genome- and Community-Level Interaction Insights into Carbon Utilization and Element Cycling Functions of Hydrothermarchaeota in Hydrothermal Sediment.</title>
        <authorList>
            <person name="Zhou Z."/>
            <person name="Liu Y."/>
            <person name="Xu W."/>
            <person name="Pan J."/>
            <person name="Luo Z.H."/>
            <person name="Li M."/>
        </authorList>
    </citation>
    <scope>NUCLEOTIDE SEQUENCE [LARGE SCALE GENOMIC DNA]</scope>
    <source>
        <strain evidence="14">HyVt-76</strain>
    </source>
</reference>
<dbReference type="SUPFAM" id="SSF158472">
    <property type="entry name" value="HAMP domain-like"/>
    <property type="match status" value="1"/>
</dbReference>
<feature type="transmembrane region" description="Helical" evidence="12">
    <location>
        <begin position="167"/>
        <end position="191"/>
    </location>
</feature>
<dbReference type="SMART" id="SM00304">
    <property type="entry name" value="HAMP"/>
    <property type="match status" value="1"/>
</dbReference>
<evidence type="ECO:0000256" key="4">
    <source>
        <dbReference type="ARBA" id="ARBA00022475"/>
    </source>
</evidence>
<gene>
    <name evidence="14" type="ORF">ENL21_00470</name>
</gene>
<evidence type="ECO:0000256" key="10">
    <source>
        <dbReference type="ARBA" id="ARBA00023136"/>
    </source>
</evidence>
<keyword evidence="4" id="KW-1003">Cell membrane</keyword>
<evidence type="ECO:0000256" key="8">
    <source>
        <dbReference type="ARBA" id="ARBA00022777"/>
    </source>
</evidence>
<dbReference type="Gene3D" id="6.10.340.10">
    <property type="match status" value="1"/>
</dbReference>
<dbReference type="AlphaFoldDB" id="A0A7V5H4C1"/>
<evidence type="ECO:0000256" key="11">
    <source>
        <dbReference type="SAM" id="Coils"/>
    </source>
</evidence>
<keyword evidence="11" id="KW-0175">Coiled coil</keyword>
<dbReference type="EMBL" id="DRTD01000030">
    <property type="protein sequence ID" value="HHE54228.1"/>
    <property type="molecule type" value="Genomic_DNA"/>
</dbReference>
<evidence type="ECO:0000256" key="1">
    <source>
        <dbReference type="ARBA" id="ARBA00000085"/>
    </source>
</evidence>
<dbReference type="GO" id="GO:0000155">
    <property type="term" value="F:phosphorelay sensor kinase activity"/>
    <property type="evidence" value="ECO:0007669"/>
    <property type="project" value="TreeGrafter"/>
</dbReference>
<sequence length="250" mass="28285">MKRFVSIRWKIGGLFFLSNVVLALVIVFWVSHTVRETFQKEVIERGRTIGHNLASSSADLIMNNDQVGLRYLIANNMNFESLDYILIQDGEGNIVGDNFNGNIPLSLQVDQESISNRGETTRLLTVPELKTTVYDLWIPVEEGLVGYIRVGLDTSYVQASLNKTIQVIVLSVLAVTLFGGLLIFILGGRLVRPIIYLTQRADEISQGKLEKRIEIKTHDEIEKLAEALERLRESVKIALKRLEQQQSFKL</sequence>
<dbReference type="PANTHER" id="PTHR45528">
    <property type="entry name" value="SENSOR HISTIDINE KINASE CPXA"/>
    <property type="match status" value="1"/>
</dbReference>
<comment type="catalytic activity">
    <reaction evidence="1">
        <text>ATP + protein L-histidine = ADP + protein N-phospho-L-histidine.</text>
        <dbReference type="EC" id="2.7.13.3"/>
    </reaction>
</comment>
<evidence type="ECO:0000256" key="6">
    <source>
        <dbReference type="ARBA" id="ARBA00022679"/>
    </source>
</evidence>
<feature type="coiled-coil region" evidence="11">
    <location>
        <begin position="218"/>
        <end position="245"/>
    </location>
</feature>
<evidence type="ECO:0000256" key="5">
    <source>
        <dbReference type="ARBA" id="ARBA00022553"/>
    </source>
</evidence>
<keyword evidence="5" id="KW-0597">Phosphoprotein</keyword>
<dbReference type="CDD" id="cd06225">
    <property type="entry name" value="HAMP"/>
    <property type="match status" value="1"/>
</dbReference>
<evidence type="ECO:0000256" key="12">
    <source>
        <dbReference type="SAM" id="Phobius"/>
    </source>
</evidence>
<protein>
    <recommendedName>
        <fullName evidence="3">histidine kinase</fullName>
        <ecNumber evidence="3">2.7.13.3</ecNumber>
    </recommendedName>
</protein>
<accession>A0A7V5H4C1</accession>
<dbReference type="Proteomes" id="UP000886111">
    <property type="component" value="Unassembled WGS sequence"/>
</dbReference>
<dbReference type="PROSITE" id="PS50885">
    <property type="entry name" value="HAMP"/>
    <property type="match status" value="1"/>
</dbReference>
<keyword evidence="9 12" id="KW-1133">Transmembrane helix</keyword>
<dbReference type="Pfam" id="PF00672">
    <property type="entry name" value="HAMP"/>
    <property type="match status" value="1"/>
</dbReference>
<feature type="domain" description="HAMP" evidence="13">
    <location>
        <begin position="188"/>
        <end position="240"/>
    </location>
</feature>
<dbReference type="EC" id="2.7.13.3" evidence="3"/>
<dbReference type="GO" id="GO:0005886">
    <property type="term" value="C:plasma membrane"/>
    <property type="evidence" value="ECO:0007669"/>
    <property type="project" value="UniProtKB-SubCell"/>
</dbReference>
<comment type="caution">
    <text evidence="14">The sequence shown here is derived from an EMBL/GenBank/DDBJ whole genome shotgun (WGS) entry which is preliminary data.</text>
</comment>
<dbReference type="InterPro" id="IPR003660">
    <property type="entry name" value="HAMP_dom"/>
</dbReference>
<evidence type="ECO:0000259" key="13">
    <source>
        <dbReference type="PROSITE" id="PS50885"/>
    </source>
</evidence>
<evidence type="ECO:0000313" key="14">
    <source>
        <dbReference type="EMBL" id="HHE54228.1"/>
    </source>
</evidence>
<evidence type="ECO:0000256" key="3">
    <source>
        <dbReference type="ARBA" id="ARBA00012438"/>
    </source>
</evidence>
<dbReference type="InterPro" id="IPR050398">
    <property type="entry name" value="HssS/ArlS-like"/>
</dbReference>
<comment type="subcellular location">
    <subcellularLocation>
        <location evidence="2">Cell membrane</location>
        <topology evidence="2">Multi-pass membrane protein</topology>
    </subcellularLocation>
</comment>
<evidence type="ECO:0000256" key="7">
    <source>
        <dbReference type="ARBA" id="ARBA00022692"/>
    </source>
</evidence>